<dbReference type="InterPro" id="IPR018484">
    <property type="entry name" value="FGGY_N"/>
</dbReference>
<dbReference type="GO" id="GO:0016301">
    <property type="term" value="F:kinase activity"/>
    <property type="evidence" value="ECO:0007669"/>
    <property type="project" value="UniProtKB-KW"/>
</dbReference>
<evidence type="ECO:0000259" key="6">
    <source>
        <dbReference type="Pfam" id="PF02782"/>
    </source>
</evidence>
<dbReference type="PIRSF" id="PIRSF000538">
    <property type="entry name" value="GlpK"/>
    <property type="match status" value="1"/>
</dbReference>
<proteinExistence type="inferred from homology"/>
<dbReference type="Pfam" id="PF02782">
    <property type="entry name" value="FGGY_C"/>
    <property type="match status" value="1"/>
</dbReference>
<evidence type="ECO:0000256" key="2">
    <source>
        <dbReference type="ARBA" id="ARBA00022679"/>
    </source>
</evidence>
<dbReference type="GO" id="GO:0016773">
    <property type="term" value="F:phosphotransferase activity, alcohol group as acceptor"/>
    <property type="evidence" value="ECO:0007669"/>
    <property type="project" value="InterPro"/>
</dbReference>
<feature type="domain" description="Carbohydrate kinase FGGY C-terminal" evidence="6">
    <location>
        <begin position="258"/>
        <end position="444"/>
    </location>
</feature>
<evidence type="ECO:0000256" key="1">
    <source>
        <dbReference type="ARBA" id="ARBA00009156"/>
    </source>
</evidence>
<evidence type="ECO:0000313" key="7">
    <source>
        <dbReference type="EMBL" id="MBJ7609940.1"/>
    </source>
</evidence>
<feature type="domain" description="Carbohydrate kinase FGGY N-terminal" evidence="5">
    <location>
        <begin position="5"/>
        <end position="249"/>
    </location>
</feature>
<dbReference type="InterPro" id="IPR000577">
    <property type="entry name" value="Carb_kinase_FGGY"/>
</dbReference>
<reference evidence="7 8" key="1">
    <citation type="submission" date="2020-10" db="EMBL/GenBank/DDBJ databases">
        <title>Ca. Dormibacterota MAGs.</title>
        <authorList>
            <person name="Montgomery K."/>
        </authorList>
    </citation>
    <scope>NUCLEOTIDE SEQUENCE [LARGE SCALE GENOMIC DNA]</scope>
    <source>
        <strain evidence="7">Mitchell_Peninsula_5</strain>
    </source>
</reference>
<comment type="caution">
    <text evidence="7">The sequence shown here is derived from an EMBL/GenBank/DDBJ whole genome shotgun (WGS) entry which is preliminary data.</text>
</comment>
<dbReference type="InterPro" id="IPR043129">
    <property type="entry name" value="ATPase_NBD"/>
</dbReference>
<evidence type="ECO:0000256" key="3">
    <source>
        <dbReference type="ARBA" id="ARBA00022777"/>
    </source>
</evidence>
<dbReference type="InterPro" id="IPR018485">
    <property type="entry name" value="FGGY_C"/>
</dbReference>
<organism evidence="7 8">
    <name type="scientific">Candidatus Amunia macphersoniae</name>
    <dbReference type="NCBI Taxonomy" id="3127014"/>
    <lineage>
        <taxon>Bacteria</taxon>
        <taxon>Bacillati</taxon>
        <taxon>Candidatus Dormiibacterota</taxon>
        <taxon>Candidatus Dormibacteria</taxon>
        <taxon>Candidatus Aeolococcales</taxon>
        <taxon>Candidatus Aeolococcaceae</taxon>
        <taxon>Candidatus Amunia</taxon>
    </lineage>
</organism>
<dbReference type="InterPro" id="IPR018483">
    <property type="entry name" value="Carb_kinase_FGGY_CS"/>
</dbReference>
<dbReference type="PANTHER" id="PTHR43095">
    <property type="entry name" value="SUGAR KINASE"/>
    <property type="match status" value="1"/>
</dbReference>
<comment type="similarity">
    <text evidence="1 4">Belongs to the FGGY kinase family.</text>
</comment>
<dbReference type="PANTHER" id="PTHR43095:SF2">
    <property type="entry name" value="GLUCONOKINASE"/>
    <property type="match status" value="1"/>
</dbReference>
<evidence type="ECO:0000256" key="4">
    <source>
        <dbReference type="RuleBase" id="RU003733"/>
    </source>
</evidence>
<dbReference type="SUPFAM" id="SSF53067">
    <property type="entry name" value="Actin-like ATPase domain"/>
    <property type="match status" value="2"/>
</dbReference>
<dbReference type="Gene3D" id="3.30.420.40">
    <property type="match status" value="2"/>
</dbReference>
<dbReference type="Proteomes" id="UP000614410">
    <property type="component" value="Unassembled WGS sequence"/>
</dbReference>
<keyword evidence="3 4" id="KW-0418">Kinase</keyword>
<evidence type="ECO:0000259" key="5">
    <source>
        <dbReference type="Pfam" id="PF00370"/>
    </source>
</evidence>
<dbReference type="EMBL" id="JAEKNN010000053">
    <property type="protein sequence ID" value="MBJ7609940.1"/>
    <property type="molecule type" value="Genomic_DNA"/>
</dbReference>
<dbReference type="Pfam" id="PF00370">
    <property type="entry name" value="FGGY_N"/>
    <property type="match status" value="1"/>
</dbReference>
<keyword evidence="2 4" id="KW-0808">Transferase</keyword>
<protein>
    <submittedName>
        <fullName evidence="7">Gluconokinase</fullName>
    </submittedName>
</protein>
<dbReference type="AlphaFoldDB" id="A0A934KPP5"/>
<dbReference type="CDD" id="cd07770">
    <property type="entry name" value="ASKHA_NBD_FGGY_GntK"/>
    <property type="match status" value="1"/>
</dbReference>
<sequence length="520" mass="54541">MTTEVVLGVDIGTTATKVVAVDVGGAVHGSGRRAYPLEEPSPGQAVQDPTLIVAAVVDAVREVVAMLRSAGTTVAGVSFSSAMHSLMALDAADQPLTPLIIWADERAIEQAERLRPTEQGRAIHQRTGTPIHPMSPLVKLIWFGESQPEVAARAARWVGIKEYVIANLCGAWVIDHSMASGTGLMDIHIRRWDHAALELAGVDASQLSMLAPTTEVRTGLLAERAAAMGLDDATPLVIGAGDGPLANLGIGAVRPGVAACSIGTSGAIRVAVDRPAVDEHGQVFCYELGSSRWVVGGAINNGGVMLKWLQETIADSAAGEMAVLESAAEAPPGSGGLLMLPYLFGERAPHWGALARGAYVGLTHAHRREHLLRAAVEGICLQLAVVLDSVRAAGMEVHEVRATGGFAHSEFWRQLLTDALGIDVHFPQGSEGSAVGAALLGLHALGRIADLDSTADLIRVAEVRHPDADAAALYAELRPVYASLYDALAPANSALHRLQVHGDRRTLGHASVEKLEPPLD</sequence>
<dbReference type="PROSITE" id="PS00445">
    <property type="entry name" value="FGGY_KINASES_2"/>
    <property type="match status" value="1"/>
</dbReference>
<name>A0A934KPP5_9BACT</name>
<dbReference type="GO" id="GO:0005975">
    <property type="term" value="P:carbohydrate metabolic process"/>
    <property type="evidence" value="ECO:0007669"/>
    <property type="project" value="InterPro"/>
</dbReference>
<evidence type="ECO:0000313" key="8">
    <source>
        <dbReference type="Proteomes" id="UP000614410"/>
    </source>
</evidence>
<gene>
    <name evidence="7" type="ORF">JF887_11010</name>
</gene>
<dbReference type="InterPro" id="IPR050406">
    <property type="entry name" value="FGGY_Carb_Kinase"/>
</dbReference>
<accession>A0A934KPP5</accession>